<dbReference type="STRING" id="590652.BST39_05995"/>
<dbReference type="Gene3D" id="1.10.10.2840">
    <property type="entry name" value="PucR C-terminal helix-turn-helix domain"/>
    <property type="match status" value="1"/>
</dbReference>
<keyword evidence="3" id="KW-1185">Reference proteome</keyword>
<evidence type="ECO:0000313" key="3">
    <source>
        <dbReference type="Proteomes" id="UP000192513"/>
    </source>
</evidence>
<dbReference type="InterPro" id="IPR042070">
    <property type="entry name" value="PucR_C-HTH_sf"/>
</dbReference>
<accession>A0A1X0IEL8</accession>
<gene>
    <name evidence="2" type="ORF">BST39_05995</name>
</gene>
<dbReference type="AlphaFoldDB" id="A0A1X0IEL8"/>
<dbReference type="InterPro" id="IPR025736">
    <property type="entry name" value="PucR_C-HTH_dom"/>
</dbReference>
<dbReference type="InterPro" id="IPR051448">
    <property type="entry name" value="CdaR-like_regulators"/>
</dbReference>
<dbReference type="EMBL" id="MVIE01000005">
    <property type="protein sequence ID" value="ORB45281.1"/>
    <property type="molecule type" value="Genomic_DNA"/>
</dbReference>
<organism evidence="2 3">
    <name type="scientific">Mycobacterium paraseoulense</name>
    <dbReference type="NCBI Taxonomy" id="590652"/>
    <lineage>
        <taxon>Bacteria</taxon>
        <taxon>Bacillati</taxon>
        <taxon>Actinomycetota</taxon>
        <taxon>Actinomycetes</taxon>
        <taxon>Mycobacteriales</taxon>
        <taxon>Mycobacteriaceae</taxon>
        <taxon>Mycobacterium</taxon>
    </lineage>
</organism>
<protein>
    <recommendedName>
        <fullName evidence="1">PucR C-terminal helix-turn-helix domain-containing protein</fullName>
    </recommendedName>
</protein>
<dbReference type="PANTHER" id="PTHR33744:SF1">
    <property type="entry name" value="DNA-BINDING TRANSCRIPTIONAL ACTIVATOR ADER"/>
    <property type="match status" value="1"/>
</dbReference>
<evidence type="ECO:0000259" key="1">
    <source>
        <dbReference type="Pfam" id="PF13556"/>
    </source>
</evidence>
<proteinExistence type="predicted"/>
<dbReference type="Proteomes" id="UP000192513">
    <property type="component" value="Unassembled WGS sequence"/>
</dbReference>
<reference evidence="2 3" key="1">
    <citation type="submission" date="2017-02" db="EMBL/GenBank/DDBJ databases">
        <title>The new phylogeny of genus Mycobacterium.</title>
        <authorList>
            <person name="Tortoli E."/>
            <person name="Trovato A."/>
            <person name="Cirillo D.M."/>
        </authorList>
    </citation>
    <scope>NUCLEOTIDE SEQUENCE [LARGE SCALE GENOMIC DNA]</scope>
    <source>
        <strain evidence="2 3">DSM 45000</strain>
    </source>
</reference>
<dbReference type="RefSeq" id="WP_232078472.1">
    <property type="nucleotide sequence ID" value="NZ_AP022619.1"/>
</dbReference>
<sequence length="147" mass="16044">MLGHVAIARVGISPPFRELAETSDALRLARLALTGKPSGASLISVFDDTPLAVLAVSAPEAMAKIRSSLFRRVDELPAEERAVLLDTFQAWLDSGGSASDAASKIFCHPNTVRHRLRRIEELTGRSLSRPRDVAELCLVFEAERRLP</sequence>
<dbReference type="PANTHER" id="PTHR33744">
    <property type="entry name" value="CARBOHYDRATE DIACID REGULATOR"/>
    <property type="match status" value="1"/>
</dbReference>
<comment type="caution">
    <text evidence="2">The sequence shown here is derived from an EMBL/GenBank/DDBJ whole genome shotgun (WGS) entry which is preliminary data.</text>
</comment>
<feature type="domain" description="PucR C-terminal helix-turn-helix" evidence="1">
    <location>
        <begin position="84"/>
        <end position="140"/>
    </location>
</feature>
<name>A0A1X0IEL8_9MYCO</name>
<evidence type="ECO:0000313" key="2">
    <source>
        <dbReference type="EMBL" id="ORB45281.1"/>
    </source>
</evidence>
<dbReference type="Pfam" id="PF13556">
    <property type="entry name" value="HTH_30"/>
    <property type="match status" value="1"/>
</dbReference>